<dbReference type="SUPFAM" id="SSF54160">
    <property type="entry name" value="Chromo domain-like"/>
    <property type="match status" value="2"/>
</dbReference>
<comment type="subcellular location">
    <subcellularLocation>
        <location evidence="1">Nucleus</location>
    </subcellularLocation>
</comment>
<dbReference type="CDD" id="cd00024">
    <property type="entry name" value="CD_CSD"/>
    <property type="match status" value="1"/>
</dbReference>
<dbReference type="SMART" id="SM00298">
    <property type="entry name" value="CHROMO"/>
    <property type="match status" value="1"/>
</dbReference>
<evidence type="ECO:0000256" key="3">
    <source>
        <dbReference type="SAM" id="MobiDB-lite"/>
    </source>
</evidence>
<dbReference type="GO" id="GO:0005634">
    <property type="term" value="C:nucleus"/>
    <property type="evidence" value="ECO:0007669"/>
    <property type="project" value="UniProtKB-SubCell"/>
</dbReference>
<dbReference type="Pfam" id="PF00385">
    <property type="entry name" value="Chromo"/>
    <property type="match status" value="1"/>
</dbReference>
<evidence type="ECO:0000256" key="1">
    <source>
        <dbReference type="ARBA" id="ARBA00004123"/>
    </source>
</evidence>
<dbReference type="InterPro" id="IPR051219">
    <property type="entry name" value="Heterochromatin_chromo-domain"/>
</dbReference>
<protein>
    <recommendedName>
        <fullName evidence="4">Chromo domain-containing protein</fullName>
    </recommendedName>
</protein>
<dbReference type="InterPro" id="IPR023780">
    <property type="entry name" value="Chromo_domain"/>
</dbReference>
<dbReference type="InterPro" id="IPR023779">
    <property type="entry name" value="Chromodomain_CS"/>
</dbReference>
<dbReference type="PRINTS" id="PR00504">
    <property type="entry name" value="CHROMODOMAIN"/>
</dbReference>
<accession>A0A137NZQ5</accession>
<dbReference type="Gene3D" id="2.40.50.40">
    <property type="match status" value="1"/>
</dbReference>
<dbReference type="OrthoDB" id="2273864at2759"/>
<sequence length="206" mass="24067">MEDHTFYRKVDAILDEQEDNARNSGSDSGSEDDGPDDNQYVVEAIIDDRVMGHGLIEYLIKWDGYDSEDNTWEPARNLKPETIKEYEDNKRNASKSKKAKLEILNRQRNKKRHFTTGYEILDKSEIQPKKKLPLGWQKTLDSVVDIRKIGDEINVVAKWEDNSLTFQSIKIFKKSNPQAVLDFYYKIIFEDLPITNNNFYQSPQNL</sequence>
<dbReference type="Proteomes" id="UP000070444">
    <property type="component" value="Unassembled WGS sequence"/>
</dbReference>
<dbReference type="PANTHER" id="PTHR22812">
    <property type="entry name" value="CHROMOBOX PROTEIN"/>
    <property type="match status" value="1"/>
</dbReference>
<feature type="region of interest" description="Disordered" evidence="3">
    <location>
        <begin position="12"/>
        <end position="38"/>
    </location>
</feature>
<gene>
    <name evidence="5" type="ORF">CONCODRAFT_79863</name>
</gene>
<dbReference type="InterPro" id="IPR017984">
    <property type="entry name" value="Chromo_dom_subgr"/>
</dbReference>
<name>A0A137NZQ5_CONC2</name>
<dbReference type="InterPro" id="IPR016197">
    <property type="entry name" value="Chromo-like_dom_sf"/>
</dbReference>
<dbReference type="STRING" id="796925.A0A137NZQ5"/>
<reference evidence="5 6" key="1">
    <citation type="journal article" date="2015" name="Genome Biol. Evol.">
        <title>Phylogenomic analyses indicate that early fungi evolved digesting cell walls of algal ancestors of land plants.</title>
        <authorList>
            <person name="Chang Y."/>
            <person name="Wang S."/>
            <person name="Sekimoto S."/>
            <person name="Aerts A.L."/>
            <person name="Choi C."/>
            <person name="Clum A."/>
            <person name="LaButti K.M."/>
            <person name="Lindquist E.A."/>
            <person name="Yee Ngan C."/>
            <person name="Ohm R.A."/>
            <person name="Salamov A.A."/>
            <person name="Grigoriev I.V."/>
            <person name="Spatafora J.W."/>
            <person name="Berbee M.L."/>
        </authorList>
    </citation>
    <scope>NUCLEOTIDE SEQUENCE [LARGE SCALE GENOMIC DNA]</scope>
    <source>
        <strain evidence="5 6">NRRL 28638</strain>
    </source>
</reference>
<keyword evidence="2" id="KW-0539">Nucleus</keyword>
<keyword evidence="6" id="KW-1185">Reference proteome</keyword>
<evidence type="ECO:0000313" key="5">
    <source>
        <dbReference type="EMBL" id="KXN68188.1"/>
    </source>
</evidence>
<feature type="domain" description="Chromo" evidence="4">
    <location>
        <begin position="40"/>
        <end position="98"/>
    </location>
</feature>
<evidence type="ECO:0000313" key="6">
    <source>
        <dbReference type="Proteomes" id="UP000070444"/>
    </source>
</evidence>
<dbReference type="AlphaFoldDB" id="A0A137NZQ5"/>
<dbReference type="PROSITE" id="PS00598">
    <property type="entry name" value="CHROMO_1"/>
    <property type="match status" value="1"/>
</dbReference>
<organism evidence="5 6">
    <name type="scientific">Conidiobolus coronatus (strain ATCC 28846 / CBS 209.66 / NRRL 28638)</name>
    <name type="common">Delacroixia coronata</name>
    <dbReference type="NCBI Taxonomy" id="796925"/>
    <lineage>
        <taxon>Eukaryota</taxon>
        <taxon>Fungi</taxon>
        <taxon>Fungi incertae sedis</taxon>
        <taxon>Zoopagomycota</taxon>
        <taxon>Entomophthoromycotina</taxon>
        <taxon>Entomophthoromycetes</taxon>
        <taxon>Entomophthorales</taxon>
        <taxon>Ancylistaceae</taxon>
        <taxon>Conidiobolus</taxon>
    </lineage>
</organism>
<dbReference type="EMBL" id="KQ964590">
    <property type="protein sequence ID" value="KXN68188.1"/>
    <property type="molecule type" value="Genomic_DNA"/>
</dbReference>
<evidence type="ECO:0000256" key="2">
    <source>
        <dbReference type="ARBA" id="ARBA00023242"/>
    </source>
</evidence>
<evidence type="ECO:0000259" key="4">
    <source>
        <dbReference type="PROSITE" id="PS50013"/>
    </source>
</evidence>
<dbReference type="InterPro" id="IPR000953">
    <property type="entry name" value="Chromo/chromo_shadow_dom"/>
</dbReference>
<dbReference type="PROSITE" id="PS50013">
    <property type="entry name" value="CHROMO_2"/>
    <property type="match status" value="1"/>
</dbReference>
<proteinExistence type="predicted"/>